<evidence type="ECO:0000313" key="3">
    <source>
        <dbReference type="EMBL" id="OJD18958.1"/>
    </source>
</evidence>
<keyword evidence="4" id="KW-1185">Reference proteome</keyword>
<evidence type="ECO:0000256" key="1">
    <source>
        <dbReference type="SAM" id="MobiDB-lite"/>
    </source>
</evidence>
<feature type="domain" description="HNH nuclease" evidence="2">
    <location>
        <begin position="170"/>
        <end position="248"/>
    </location>
</feature>
<dbReference type="OrthoDB" id="5416097at2759"/>
<evidence type="ECO:0000313" key="4">
    <source>
        <dbReference type="Proteomes" id="UP000182235"/>
    </source>
</evidence>
<comment type="caution">
    <text evidence="3">The sequence shown here is derived from an EMBL/GenBank/DDBJ whole genome shotgun (WGS) entry which is preliminary data.</text>
</comment>
<reference evidence="3 4" key="1">
    <citation type="submission" date="2015-07" db="EMBL/GenBank/DDBJ databases">
        <title>Emmonsia species relationships and genome sequence.</title>
        <authorList>
            <consortium name="The Broad Institute Genomics Platform"/>
            <person name="Cuomo C.A."/>
            <person name="Munoz J.F."/>
            <person name="Imamovic A."/>
            <person name="Priest M.E."/>
            <person name="Young S."/>
            <person name="Clay O.K."/>
            <person name="McEwen J.G."/>
        </authorList>
    </citation>
    <scope>NUCLEOTIDE SEQUENCE [LARGE SCALE GENOMIC DNA]</scope>
    <source>
        <strain evidence="3 4">UAMH 9510</strain>
    </source>
</reference>
<accession>A0A1J9PRV9</accession>
<feature type="region of interest" description="Disordered" evidence="1">
    <location>
        <begin position="93"/>
        <end position="155"/>
    </location>
</feature>
<evidence type="ECO:0000259" key="2">
    <source>
        <dbReference type="Pfam" id="PF13391"/>
    </source>
</evidence>
<organism evidence="3 4">
    <name type="scientific">Emergomyces pasteurianus Ep9510</name>
    <dbReference type="NCBI Taxonomy" id="1447872"/>
    <lineage>
        <taxon>Eukaryota</taxon>
        <taxon>Fungi</taxon>
        <taxon>Dikarya</taxon>
        <taxon>Ascomycota</taxon>
        <taxon>Pezizomycotina</taxon>
        <taxon>Eurotiomycetes</taxon>
        <taxon>Eurotiomycetidae</taxon>
        <taxon>Onygenales</taxon>
        <taxon>Ajellomycetaceae</taxon>
        <taxon>Emergomyces</taxon>
    </lineage>
</organism>
<gene>
    <name evidence="3" type="ORF">AJ78_01070</name>
</gene>
<name>A0A1J9PRV9_9EURO</name>
<dbReference type="EMBL" id="LGRN01000021">
    <property type="protein sequence ID" value="OJD18958.1"/>
    <property type="molecule type" value="Genomic_DNA"/>
</dbReference>
<feature type="region of interest" description="Disordered" evidence="1">
    <location>
        <begin position="1"/>
        <end position="21"/>
    </location>
</feature>
<sequence>MAESNTQRRESGPGVEFADPVRRDLIGQLDTKLSAKGPPEYSVSPHIWAALWLSDVENLQILASSDPTVLGNLLGQWSTGVLNAVLKPWNQRARARSTTSSPSYSAPSSAQSPSTPEHQRATSIRHAQAREVSEPEPEPEPFARLPSSQPRPKRSKIERHLCSLRDHNRCVLTHAGMVVEVAHIYPYSMSSVPRSSSFWTTLELYWSEERINQWKAAVFGEKGGEACSNLLTLAPSVHAYWGRALFALKPLDVSDDGKSIEVQLFWLRPYHRLPEMRVTTSPELPSNLSGLVQNVMLFNCETREIIPSGTVITIRTDDPDTKPLPNKAILDMQWVLHRLTALSGGADVLELDLAPDDNDSDGSFHLNISDETPLTEGVTLKEYLDTYGYGSTEINDGWYRSQIIGS</sequence>
<dbReference type="AlphaFoldDB" id="A0A1J9PRV9"/>
<dbReference type="Pfam" id="PF13391">
    <property type="entry name" value="HNH_2"/>
    <property type="match status" value="1"/>
</dbReference>
<feature type="compositionally biased region" description="Low complexity" evidence="1">
    <location>
        <begin position="96"/>
        <end position="116"/>
    </location>
</feature>
<dbReference type="InterPro" id="IPR003615">
    <property type="entry name" value="HNH_nuc"/>
</dbReference>
<dbReference type="Proteomes" id="UP000182235">
    <property type="component" value="Unassembled WGS sequence"/>
</dbReference>
<dbReference type="VEuPathDB" id="FungiDB:AJ78_01070"/>
<protein>
    <recommendedName>
        <fullName evidence="2">HNH nuclease domain-containing protein</fullName>
    </recommendedName>
</protein>
<proteinExistence type="predicted"/>
<feature type="compositionally biased region" description="Basic and acidic residues" evidence="1">
    <location>
        <begin position="1"/>
        <end position="11"/>
    </location>
</feature>